<dbReference type="HOGENOM" id="CLU_462454_0_0_1"/>
<dbReference type="GeneID" id="25263450"/>
<feature type="transmembrane region" description="Helical" evidence="1">
    <location>
        <begin position="36"/>
        <end position="55"/>
    </location>
</feature>
<dbReference type="RefSeq" id="XP_013246465.1">
    <property type="nucleotide sequence ID" value="XM_013391011.1"/>
</dbReference>
<keyword evidence="1" id="KW-0812">Transmembrane</keyword>
<evidence type="ECO:0000259" key="2">
    <source>
        <dbReference type="PROSITE" id="PS51340"/>
    </source>
</evidence>
<evidence type="ECO:0000256" key="1">
    <source>
        <dbReference type="SAM" id="Phobius"/>
    </source>
</evidence>
<sequence>MALRRYFSGLIASLLNTSPRDGRAELALTLNERRTLGIQLFVLALVLLLGVAQYVSAGVARRSKTTTSCKVSLAPIEKNVARVHSLFLYPVKSCAPIKCSHLPLTYKGFELDRRWCFLRRKQNTQDHVTGVAGDWEKITLKTEPRLALIQPSLSTGAAADANADNAGADGEILRLAISPYALAHDASLATRMNEQLCASTPARPTDEMLRAWPKIDQLDMYGDPVQGRVVASASSETQLEPSQWMSRFLGYEVKLVYFDRHAPGAQRPAWPWYLPRSSAGSASGSVSAKDASEGNKVDRWSLALERGAYVNKSGPGKGVEFQDEYPLLVTSVESMAYVQSQLQDAIAALTKESQVQGSNLQTDGRGGRPFAGLEKVAHLYSRPLLDTPATLAGKSGEAAAWEAAITATPAELEFKRHNGDPLSILRFRPNVVIASSPTKSASGSAAGAALPPFVEEQWETMWLHPYDQMKDLNSCNNGDRGSGADEDTVTAHINLVTYCERCTITTLDPVTGEFDRAGMPLKLIARSHAKDKKLSGRKMACFGLYAVPLPLPSGEQGENAAREVYGELNVGDSISVRHRPVAPEELLTGG</sequence>
<dbReference type="Proteomes" id="UP000027361">
    <property type="component" value="Unassembled WGS sequence"/>
</dbReference>
<comment type="caution">
    <text evidence="3">The sequence shown here is derived from an EMBL/GenBank/DDBJ whole genome shotgun (WGS) entry which is preliminary data.</text>
</comment>
<dbReference type="PROSITE" id="PS51340">
    <property type="entry name" value="MOSC"/>
    <property type="match status" value="1"/>
</dbReference>
<dbReference type="GO" id="GO:0030151">
    <property type="term" value="F:molybdenum ion binding"/>
    <property type="evidence" value="ECO:0007669"/>
    <property type="project" value="InterPro"/>
</dbReference>
<keyword evidence="1" id="KW-1133">Transmembrane helix</keyword>
<gene>
    <name evidence="3" type="ORF">K437DRAFT_252983</name>
</gene>
<dbReference type="InterPro" id="IPR005303">
    <property type="entry name" value="MOCOS_middle"/>
</dbReference>
<dbReference type="OrthoDB" id="17255at2759"/>
<dbReference type="OMA" id="FQDEYPL"/>
<evidence type="ECO:0000313" key="3">
    <source>
        <dbReference type="EMBL" id="KDN53617.1"/>
    </source>
</evidence>
<dbReference type="InterPro" id="IPR005302">
    <property type="entry name" value="MoCF_Sase_C"/>
</dbReference>
<dbReference type="AlphaFoldDB" id="A0A066WHX3"/>
<dbReference type="SUPFAM" id="SSF141673">
    <property type="entry name" value="MOSC N-terminal domain-like"/>
    <property type="match status" value="1"/>
</dbReference>
<dbReference type="GO" id="GO:0003824">
    <property type="term" value="F:catalytic activity"/>
    <property type="evidence" value="ECO:0007669"/>
    <property type="project" value="InterPro"/>
</dbReference>
<dbReference type="STRING" id="1037660.A0A066WHX3"/>
<dbReference type="EMBL" id="JMSN01000001">
    <property type="protein sequence ID" value="KDN53617.1"/>
    <property type="molecule type" value="Genomic_DNA"/>
</dbReference>
<accession>A0A066WHX3</accession>
<feature type="domain" description="MOSC" evidence="2">
    <location>
        <begin position="349"/>
        <end position="577"/>
    </location>
</feature>
<proteinExistence type="predicted"/>
<dbReference type="GO" id="GO:0030170">
    <property type="term" value="F:pyridoxal phosphate binding"/>
    <property type="evidence" value="ECO:0007669"/>
    <property type="project" value="InterPro"/>
</dbReference>
<name>A0A066WHX3_TILAU</name>
<protein>
    <recommendedName>
        <fullName evidence="2">MOSC domain-containing protein</fullName>
    </recommendedName>
</protein>
<keyword evidence="1" id="KW-0472">Membrane</keyword>
<organism evidence="3 4">
    <name type="scientific">Tilletiaria anomala (strain ATCC 24038 / CBS 436.72 / UBC 951)</name>
    <dbReference type="NCBI Taxonomy" id="1037660"/>
    <lineage>
        <taxon>Eukaryota</taxon>
        <taxon>Fungi</taxon>
        <taxon>Dikarya</taxon>
        <taxon>Basidiomycota</taxon>
        <taxon>Ustilaginomycotina</taxon>
        <taxon>Exobasidiomycetes</taxon>
        <taxon>Georgefischeriales</taxon>
        <taxon>Tilletiariaceae</taxon>
        <taxon>Tilletiaria</taxon>
    </lineage>
</organism>
<reference evidence="3 4" key="1">
    <citation type="submission" date="2014-05" db="EMBL/GenBank/DDBJ databases">
        <title>Draft genome sequence of a rare smut relative, Tilletiaria anomala UBC 951.</title>
        <authorList>
            <consortium name="DOE Joint Genome Institute"/>
            <person name="Toome M."/>
            <person name="Kuo A."/>
            <person name="Henrissat B."/>
            <person name="Lipzen A."/>
            <person name="Tritt A."/>
            <person name="Yoshinaga Y."/>
            <person name="Zane M."/>
            <person name="Barry K."/>
            <person name="Grigoriev I.V."/>
            <person name="Spatafora J.W."/>
            <person name="Aimea M.C."/>
        </authorList>
    </citation>
    <scope>NUCLEOTIDE SEQUENCE [LARGE SCALE GENOMIC DNA]</scope>
    <source>
        <strain evidence="3 4">UBC 951</strain>
    </source>
</reference>
<evidence type="ECO:0000313" key="4">
    <source>
        <dbReference type="Proteomes" id="UP000027361"/>
    </source>
</evidence>
<keyword evidence="4" id="KW-1185">Reference proteome</keyword>
<dbReference type="Pfam" id="PF03476">
    <property type="entry name" value="MOSC_N"/>
    <property type="match status" value="1"/>
</dbReference>
<dbReference type="InParanoid" id="A0A066WHX3"/>